<dbReference type="AlphaFoldDB" id="A0A5C6QAA0"/>
<dbReference type="InterPro" id="IPR014729">
    <property type="entry name" value="Rossmann-like_a/b/a_fold"/>
</dbReference>
<dbReference type="InterPro" id="IPR017932">
    <property type="entry name" value="GATase_2_dom"/>
</dbReference>
<dbReference type="PROSITE" id="PS51278">
    <property type="entry name" value="GATASE_TYPE_2"/>
    <property type="match status" value="1"/>
</dbReference>
<evidence type="ECO:0000259" key="11">
    <source>
        <dbReference type="PROSITE" id="PS51278"/>
    </source>
</evidence>
<feature type="binding site" evidence="9">
    <location>
        <position position="100"/>
    </location>
    <ligand>
        <name>L-glutamine</name>
        <dbReference type="ChEBI" id="CHEBI:58359"/>
    </ligand>
</feature>
<reference evidence="13 15" key="1">
    <citation type="submission" date="2019-07" db="EMBL/GenBank/DDBJ databases">
        <title>Genomes of sea-ice associated Colwellia species.</title>
        <authorList>
            <person name="Bowman J.P."/>
        </authorList>
    </citation>
    <scope>NUCLEOTIDE SEQUENCE [LARGE SCALE GENOMIC DNA]</scope>
    <source>
        <strain evidence="12 14">ACAM 607</strain>
        <strain evidence="13 15">IC036</strain>
    </source>
</reference>
<dbReference type="Gene3D" id="3.40.50.620">
    <property type="entry name" value="HUPs"/>
    <property type="match status" value="2"/>
</dbReference>
<evidence type="ECO:0000256" key="4">
    <source>
        <dbReference type="ARBA" id="ARBA00022741"/>
    </source>
</evidence>
<feature type="site" description="Important for beta-aspartyl-AMP intermediate formation" evidence="10">
    <location>
        <position position="365"/>
    </location>
</feature>
<evidence type="ECO:0000256" key="6">
    <source>
        <dbReference type="ARBA" id="ARBA00022962"/>
    </source>
</evidence>
<feature type="domain" description="Glutamine amidotransferase type-2" evidence="11">
    <location>
        <begin position="2"/>
        <end position="214"/>
    </location>
</feature>
<dbReference type="InterPro" id="IPR006426">
    <property type="entry name" value="Asn_synth_AEB"/>
</dbReference>
<dbReference type="PIRSF" id="PIRSF001589">
    <property type="entry name" value="Asn_synthetase_glu-h"/>
    <property type="match status" value="1"/>
</dbReference>
<dbReference type="GO" id="GO:0005524">
    <property type="term" value="F:ATP binding"/>
    <property type="evidence" value="ECO:0007669"/>
    <property type="project" value="UniProtKB-KW"/>
</dbReference>
<dbReference type="SUPFAM" id="SSF56235">
    <property type="entry name" value="N-terminal nucleophile aminohydrolases (Ntn hydrolases)"/>
    <property type="match status" value="1"/>
</dbReference>
<dbReference type="InterPro" id="IPR033738">
    <property type="entry name" value="AsnB_N"/>
</dbReference>
<name>A0A5C6QAA0_9GAMM</name>
<feature type="binding site" evidence="9">
    <location>
        <position position="291"/>
    </location>
    <ligand>
        <name>ATP</name>
        <dbReference type="ChEBI" id="CHEBI:30616"/>
    </ligand>
</feature>
<keyword evidence="14" id="KW-1185">Reference proteome</keyword>
<keyword evidence="13" id="KW-0436">Ligase</keyword>
<comment type="catalytic activity">
    <reaction evidence="7">
        <text>L-aspartate + L-glutamine + ATP + H2O = L-asparagine + L-glutamate + AMP + diphosphate + H(+)</text>
        <dbReference type="Rhea" id="RHEA:12228"/>
        <dbReference type="ChEBI" id="CHEBI:15377"/>
        <dbReference type="ChEBI" id="CHEBI:15378"/>
        <dbReference type="ChEBI" id="CHEBI:29985"/>
        <dbReference type="ChEBI" id="CHEBI:29991"/>
        <dbReference type="ChEBI" id="CHEBI:30616"/>
        <dbReference type="ChEBI" id="CHEBI:33019"/>
        <dbReference type="ChEBI" id="CHEBI:58048"/>
        <dbReference type="ChEBI" id="CHEBI:58359"/>
        <dbReference type="ChEBI" id="CHEBI:456215"/>
        <dbReference type="EC" id="6.3.5.4"/>
    </reaction>
</comment>
<sequence>MCGVVAIFHHDHLFDIDKNTVEKMNQSQNHRGPDGNGTYIENGVALAHTRLSIIDIEGGKQPLFDQTNRVGITFNGEIYNYKALRSELISLGYKFNTNSDTEVIINAWLEWHTQCVDKLNGMFAFVLFDKNTKQMFAARDRLGIKPLHWAKTADNQIVFASEIKALKKHLKIPLNINLQSIEDYMSLGYILEPKSIYLAINKLLPGHYILVDQNSPDMFINQAYWQLKDHISSNTNDYDIDDVHAQLSQVVQDRMIADVPLGAFLSGGLDSTAIVAFMSQLTAEPIITSSIGFDLSKYDESYFAEKVAKHFKTKHSSTNVSVNDLSLVDLVVDIFDEPFADNSAIPTLILSKTTREKVKVALSGDGSDELFYGYRNYQMLTFEENLRAIFVNKLTKPVFRLLAKYYPKLGKAPRFLRAKSTFKALTSDPITSFHNAMSLADSDTLNKLYSYQFKNKLAGYSSLKQFKLLANEVSHLSPVKQVQYIDFKTYLPGDILTKVDRASMACSLEVRVPFLDYKLVEWGLGLNEKLNLKGQKVKQVLANSLKGLVPNFVLERKKMGFTSPLDEWIRQIPQATLEKRILSTALVSLNIFNINELKAIIVAHQDRTTNHGVLIWALLVLASFLGKALKEN</sequence>
<evidence type="ECO:0000256" key="7">
    <source>
        <dbReference type="ARBA" id="ARBA00048741"/>
    </source>
</evidence>
<dbReference type="PANTHER" id="PTHR43284">
    <property type="entry name" value="ASPARAGINE SYNTHETASE (GLUTAMINE-HYDROLYZING)"/>
    <property type="match status" value="1"/>
</dbReference>
<feature type="binding site" evidence="9">
    <location>
        <begin position="363"/>
        <end position="364"/>
    </location>
    <ligand>
        <name>ATP</name>
        <dbReference type="ChEBI" id="CHEBI:30616"/>
    </ligand>
</feature>
<dbReference type="RefSeq" id="WP_146800253.1">
    <property type="nucleotide sequence ID" value="NZ_VOLP01000021.1"/>
</dbReference>
<evidence type="ECO:0000256" key="2">
    <source>
        <dbReference type="ARBA" id="ARBA00005752"/>
    </source>
</evidence>
<dbReference type="GO" id="GO:0006529">
    <property type="term" value="P:asparagine biosynthetic process"/>
    <property type="evidence" value="ECO:0007669"/>
    <property type="project" value="UniProtKB-KW"/>
</dbReference>
<evidence type="ECO:0000313" key="14">
    <source>
        <dbReference type="Proteomes" id="UP000321525"/>
    </source>
</evidence>
<keyword evidence="8" id="KW-0028">Amino-acid biosynthesis</keyword>
<evidence type="ECO:0000313" key="13">
    <source>
        <dbReference type="EMBL" id="TWX65728.1"/>
    </source>
</evidence>
<proteinExistence type="inferred from homology"/>
<dbReference type="PANTHER" id="PTHR43284:SF1">
    <property type="entry name" value="ASPARAGINE SYNTHETASE"/>
    <property type="match status" value="1"/>
</dbReference>
<dbReference type="Gene3D" id="3.60.20.10">
    <property type="entry name" value="Glutamine Phosphoribosylpyrophosphate, subunit 1, domain 1"/>
    <property type="match status" value="1"/>
</dbReference>
<dbReference type="OrthoDB" id="9763290at2"/>
<dbReference type="CDD" id="cd01991">
    <property type="entry name" value="Asn_synthase_B_C"/>
    <property type="match status" value="1"/>
</dbReference>
<evidence type="ECO:0000256" key="5">
    <source>
        <dbReference type="ARBA" id="ARBA00022840"/>
    </source>
</evidence>
<dbReference type="GO" id="GO:0004066">
    <property type="term" value="F:asparagine synthase (glutamine-hydrolyzing) activity"/>
    <property type="evidence" value="ECO:0007669"/>
    <property type="project" value="UniProtKB-EC"/>
</dbReference>
<evidence type="ECO:0000313" key="15">
    <source>
        <dbReference type="Proteomes" id="UP000321917"/>
    </source>
</evidence>
<dbReference type="Pfam" id="PF13537">
    <property type="entry name" value="GATase_7"/>
    <property type="match status" value="1"/>
</dbReference>
<dbReference type="EC" id="6.3.5.4" evidence="3"/>
<keyword evidence="4 9" id="KW-0547">Nucleotide-binding</keyword>
<evidence type="ECO:0000256" key="3">
    <source>
        <dbReference type="ARBA" id="ARBA00012737"/>
    </source>
</evidence>
<dbReference type="InterPro" id="IPR051786">
    <property type="entry name" value="ASN_synthetase/amidase"/>
</dbReference>
<dbReference type="Pfam" id="PF00733">
    <property type="entry name" value="Asn_synthase"/>
    <property type="match status" value="1"/>
</dbReference>
<dbReference type="InterPro" id="IPR001962">
    <property type="entry name" value="Asn_synthase"/>
</dbReference>
<dbReference type="GO" id="GO:0005829">
    <property type="term" value="C:cytosol"/>
    <property type="evidence" value="ECO:0007669"/>
    <property type="project" value="TreeGrafter"/>
</dbReference>
<dbReference type="EMBL" id="VOLR01000022">
    <property type="protein sequence ID" value="TWX56758.1"/>
    <property type="molecule type" value="Genomic_DNA"/>
</dbReference>
<feature type="active site" description="For GATase activity" evidence="8">
    <location>
        <position position="2"/>
    </location>
</feature>
<dbReference type="NCBIfam" id="TIGR01536">
    <property type="entry name" value="asn_synth_AEB"/>
    <property type="match status" value="1"/>
</dbReference>
<keyword evidence="5 9" id="KW-0067">ATP-binding</keyword>
<evidence type="ECO:0000256" key="1">
    <source>
        <dbReference type="ARBA" id="ARBA00005187"/>
    </source>
</evidence>
<comment type="similarity">
    <text evidence="2">Belongs to the asparagine synthetase family.</text>
</comment>
<evidence type="ECO:0000256" key="8">
    <source>
        <dbReference type="PIRSR" id="PIRSR001589-1"/>
    </source>
</evidence>
<dbReference type="Proteomes" id="UP000321917">
    <property type="component" value="Unassembled WGS sequence"/>
</dbReference>
<organism evidence="13 15">
    <name type="scientific">Colwellia hornerae</name>
    <dbReference type="NCBI Taxonomy" id="89402"/>
    <lineage>
        <taxon>Bacteria</taxon>
        <taxon>Pseudomonadati</taxon>
        <taxon>Pseudomonadota</taxon>
        <taxon>Gammaproteobacteria</taxon>
        <taxon>Alteromonadales</taxon>
        <taxon>Colwelliaceae</taxon>
        <taxon>Colwellia</taxon>
    </lineage>
</organism>
<evidence type="ECO:0000256" key="10">
    <source>
        <dbReference type="PIRSR" id="PIRSR001589-3"/>
    </source>
</evidence>
<dbReference type="CDD" id="cd00712">
    <property type="entry name" value="AsnB"/>
    <property type="match status" value="1"/>
</dbReference>
<dbReference type="InterPro" id="IPR029055">
    <property type="entry name" value="Ntn_hydrolases_N"/>
</dbReference>
<keyword evidence="6 8" id="KW-0315">Glutamine amidotransferase</keyword>
<comment type="pathway">
    <text evidence="1">Amino-acid biosynthesis; L-asparagine biosynthesis; L-asparagine from L-aspartate (L-Gln route): step 1/1.</text>
</comment>
<evidence type="ECO:0000256" key="9">
    <source>
        <dbReference type="PIRSR" id="PIRSR001589-2"/>
    </source>
</evidence>
<dbReference type="Proteomes" id="UP000321525">
    <property type="component" value="Unassembled WGS sequence"/>
</dbReference>
<protein>
    <recommendedName>
        <fullName evidence="3">asparagine synthase (glutamine-hydrolyzing)</fullName>
        <ecNumber evidence="3">6.3.5.4</ecNumber>
    </recommendedName>
</protein>
<dbReference type="EMBL" id="VOLQ01000022">
    <property type="protein sequence ID" value="TWX65728.1"/>
    <property type="molecule type" value="Genomic_DNA"/>
</dbReference>
<gene>
    <name evidence="13" type="primary">asnB</name>
    <name evidence="12" type="ORF">ESZ26_14880</name>
    <name evidence="13" type="ORF">ESZ27_12145</name>
</gene>
<comment type="caution">
    <text evidence="13">The sequence shown here is derived from an EMBL/GenBank/DDBJ whole genome shotgun (WGS) entry which is preliminary data.</text>
</comment>
<dbReference type="SUPFAM" id="SSF52402">
    <property type="entry name" value="Adenine nucleotide alpha hydrolases-like"/>
    <property type="match status" value="1"/>
</dbReference>
<evidence type="ECO:0000313" key="12">
    <source>
        <dbReference type="EMBL" id="TWX56758.1"/>
    </source>
</evidence>
<keyword evidence="8" id="KW-0061">Asparagine biosynthesis</keyword>
<accession>A0A5C6QAA0</accession>